<reference evidence="4" key="1">
    <citation type="submission" date="2018-05" db="EMBL/GenBank/DDBJ databases">
        <authorList>
            <person name="Lanie J.A."/>
            <person name="Ng W.-L."/>
            <person name="Kazmierczak K.M."/>
            <person name="Andrzejewski T.M."/>
            <person name="Davidsen T.M."/>
            <person name="Wayne K.J."/>
            <person name="Tettelin H."/>
            <person name="Glass J.I."/>
            <person name="Rusch D."/>
            <person name="Podicherti R."/>
            <person name="Tsui H.-C.T."/>
            <person name="Winkler M.E."/>
        </authorList>
    </citation>
    <scope>NUCLEOTIDE SEQUENCE</scope>
</reference>
<dbReference type="GO" id="GO:1901135">
    <property type="term" value="P:carbohydrate derivative metabolic process"/>
    <property type="evidence" value="ECO:0007669"/>
    <property type="project" value="UniProtKB-ARBA"/>
</dbReference>
<evidence type="ECO:0000256" key="1">
    <source>
        <dbReference type="ARBA" id="ARBA00022801"/>
    </source>
</evidence>
<dbReference type="AlphaFoldDB" id="A0A381V1H7"/>
<evidence type="ECO:0000256" key="2">
    <source>
        <dbReference type="ARBA" id="ARBA00023295"/>
    </source>
</evidence>
<dbReference type="InterPro" id="IPR051822">
    <property type="entry name" value="Glycosyl_Hydrolase_84"/>
</dbReference>
<organism evidence="4">
    <name type="scientific">marine metagenome</name>
    <dbReference type="NCBI Taxonomy" id="408172"/>
    <lineage>
        <taxon>unclassified sequences</taxon>
        <taxon>metagenomes</taxon>
        <taxon>ecological metagenomes</taxon>
    </lineage>
</organism>
<evidence type="ECO:0000313" key="4">
    <source>
        <dbReference type="EMBL" id="SVA34239.1"/>
    </source>
</evidence>
<dbReference type="EMBL" id="UINC01007606">
    <property type="protein sequence ID" value="SVA34239.1"/>
    <property type="molecule type" value="Genomic_DNA"/>
</dbReference>
<dbReference type="GO" id="GO:0015929">
    <property type="term" value="F:hexosaminidase activity"/>
    <property type="evidence" value="ECO:0007669"/>
    <property type="project" value="UniProtKB-ARBA"/>
</dbReference>
<keyword evidence="1" id="KW-0378">Hydrolase</keyword>
<protein>
    <recommendedName>
        <fullName evidence="3">GH84 domain-containing protein</fullName>
    </recommendedName>
</protein>
<name>A0A381V1H7_9ZZZZ</name>
<keyword evidence="2" id="KW-0326">Glycosidase</keyword>
<sequence length="335" mass="39388">MSWEERARILGSLERHNLNSFFYCPKEDSFHRTNWKESYSDEWMNQFKAFISMANKKNIKIIFGISPGLGFTNSSDINLLINKIESIQAIGIDNVAILFDDLFQNSSGVTHAEIVNQCVEKFKTISFLTVPQEYSLSQAKPDILTSLYLKDFNEILNPKVPIFWTGNQVVSKYSSVEDIHTWINAFKRPIIFWDNYYANDYCVPKIILESYQSLHFDATKLLEGIMINPTGMVEVDEICIDFFGNFINKDQTEVEDYFKDRNFPTELIKILPLFKFKINLKEAKINLKDIETLLWSWHHPLKFAIYPYLHMLRFMLLQKEHTSLSSLRKRFRIIN</sequence>
<proteinExistence type="predicted"/>
<dbReference type="Pfam" id="PF07555">
    <property type="entry name" value="NAGidase"/>
    <property type="match status" value="1"/>
</dbReference>
<dbReference type="InterPro" id="IPR011496">
    <property type="entry name" value="O-GlcNAcase_cat"/>
</dbReference>
<evidence type="ECO:0000259" key="3">
    <source>
        <dbReference type="PROSITE" id="PS52009"/>
    </source>
</evidence>
<gene>
    <name evidence="4" type="ORF">METZ01_LOCUS87093</name>
</gene>
<dbReference type="PROSITE" id="PS52009">
    <property type="entry name" value="GH84"/>
    <property type="match status" value="1"/>
</dbReference>
<accession>A0A381V1H7</accession>
<dbReference type="PANTHER" id="PTHR13170:SF16">
    <property type="entry name" value="PROTEIN O-GLCNACASE"/>
    <property type="match status" value="1"/>
</dbReference>
<dbReference type="InterPro" id="IPR017853">
    <property type="entry name" value="GH"/>
</dbReference>
<feature type="domain" description="GH84" evidence="3">
    <location>
        <begin position="1"/>
        <end position="251"/>
    </location>
</feature>
<dbReference type="SUPFAM" id="SSF51445">
    <property type="entry name" value="(Trans)glycosidases"/>
    <property type="match status" value="1"/>
</dbReference>
<dbReference type="PANTHER" id="PTHR13170">
    <property type="entry name" value="O-GLCNACASE"/>
    <property type="match status" value="1"/>
</dbReference>
<dbReference type="Gene3D" id="3.20.20.80">
    <property type="entry name" value="Glycosidases"/>
    <property type="match status" value="1"/>
</dbReference>